<organism evidence="1 2">
    <name type="scientific">Mesorhizobium plurifarium</name>
    <dbReference type="NCBI Taxonomy" id="69974"/>
    <lineage>
        <taxon>Bacteria</taxon>
        <taxon>Pseudomonadati</taxon>
        <taxon>Pseudomonadota</taxon>
        <taxon>Alphaproteobacteria</taxon>
        <taxon>Hyphomicrobiales</taxon>
        <taxon>Phyllobacteriaceae</taxon>
        <taxon>Mesorhizobium</taxon>
    </lineage>
</organism>
<evidence type="ECO:0000313" key="2">
    <source>
        <dbReference type="Proteomes" id="UP000046373"/>
    </source>
</evidence>
<evidence type="ECO:0000313" key="1">
    <source>
        <dbReference type="EMBL" id="CDX30554.1"/>
    </source>
</evidence>
<protein>
    <submittedName>
        <fullName evidence="1">Uncharacterized protein</fullName>
    </submittedName>
</protein>
<dbReference type="Proteomes" id="UP000046373">
    <property type="component" value="Unassembled WGS sequence"/>
</dbReference>
<dbReference type="AlphaFoldDB" id="A0A090GGI2"/>
<sequence>MLRPEIGNVSPPSFHQLGALGEYFQHAIRIVYTFDADPSFTQRYRHAPVANTKFESTPPATMLLKEINSLHYINHSTVCAGKFAIIISPDLIIDKSSVHYLVLL</sequence>
<reference evidence="1 2" key="1">
    <citation type="submission" date="2014-08" db="EMBL/GenBank/DDBJ databases">
        <authorList>
            <person name="Moulin Lionel"/>
        </authorList>
    </citation>
    <scope>NUCLEOTIDE SEQUENCE [LARGE SCALE GENOMIC DNA]</scope>
</reference>
<name>A0A090GGI2_MESPL</name>
<proteinExistence type="predicted"/>
<dbReference type="EMBL" id="CCNB01000005">
    <property type="protein sequence ID" value="CDX30554.1"/>
    <property type="molecule type" value="Genomic_DNA"/>
</dbReference>
<gene>
    <name evidence="1" type="ORF">MPLDJ20_130072</name>
</gene>
<accession>A0A090GGI2</accession>